<sequence>MAERTRRRWIKNPATIFLGPAERDALDEPVVHRHDDFESASEAELAELIVEVDSEGHHYAVRKHPDHPTVRRTEPVMKYPDYFTKPVLHTEE</sequence>
<evidence type="ECO:0000313" key="2">
    <source>
        <dbReference type="Proteomes" id="UP000199258"/>
    </source>
</evidence>
<evidence type="ECO:0000313" key="1">
    <source>
        <dbReference type="EMBL" id="SDI11674.1"/>
    </source>
</evidence>
<reference evidence="1 2" key="1">
    <citation type="submission" date="2016-10" db="EMBL/GenBank/DDBJ databases">
        <authorList>
            <person name="de Groot N.N."/>
        </authorList>
    </citation>
    <scope>NUCLEOTIDE SEQUENCE [LARGE SCALE GENOMIC DNA]</scope>
    <source>
        <strain evidence="1 2">NP_1H</strain>
    </source>
</reference>
<organism evidence="1 2">
    <name type="scientific">Arthrobacter subterraneus</name>
    <dbReference type="NCBI Taxonomy" id="335973"/>
    <lineage>
        <taxon>Bacteria</taxon>
        <taxon>Bacillati</taxon>
        <taxon>Actinomycetota</taxon>
        <taxon>Actinomycetes</taxon>
        <taxon>Micrococcales</taxon>
        <taxon>Micrococcaceae</taxon>
        <taxon>Arthrobacter</taxon>
    </lineage>
</organism>
<accession>A0A1G8HYI7</accession>
<proteinExistence type="predicted"/>
<keyword evidence="2" id="KW-1185">Reference proteome</keyword>
<dbReference type="EMBL" id="FNDT01000006">
    <property type="protein sequence ID" value="SDI11674.1"/>
    <property type="molecule type" value="Genomic_DNA"/>
</dbReference>
<protein>
    <submittedName>
        <fullName evidence="1">Uncharacterized protein</fullName>
    </submittedName>
</protein>
<dbReference type="AlphaFoldDB" id="A0A1G8HYI7"/>
<name>A0A1G8HYI7_9MICC</name>
<dbReference type="Proteomes" id="UP000199258">
    <property type="component" value="Unassembled WGS sequence"/>
</dbReference>
<dbReference type="RefSeq" id="WP_035778914.1">
    <property type="nucleotide sequence ID" value="NZ_FNDT01000006.1"/>
</dbReference>
<gene>
    <name evidence="1" type="ORF">SAMN04488693_10670</name>
</gene>